<organism evidence="2">
    <name type="scientific">Drosophila melanogaster</name>
    <name type="common">Fruit fly</name>
    <dbReference type="NCBI Taxonomy" id="7227"/>
    <lineage>
        <taxon>Eukaryota</taxon>
        <taxon>Metazoa</taxon>
        <taxon>Ecdysozoa</taxon>
        <taxon>Arthropoda</taxon>
        <taxon>Hexapoda</taxon>
        <taxon>Insecta</taxon>
        <taxon>Pterygota</taxon>
        <taxon>Neoptera</taxon>
        <taxon>Endopterygota</taxon>
        <taxon>Diptera</taxon>
        <taxon>Brachycera</taxon>
        <taxon>Muscomorpha</taxon>
        <taxon>Ephydroidea</taxon>
        <taxon>Drosophilidae</taxon>
        <taxon>Drosophila</taxon>
        <taxon>Sophophora</taxon>
    </lineage>
</organism>
<feature type="transmembrane region" description="Helical" evidence="1">
    <location>
        <begin position="29"/>
        <end position="58"/>
    </location>
</feature>
<proteinExistence type="predicted"/>
<keyword evidence="1" id="KW-0812">Transmembrane</keyword>
<keyword evidence="1" id="KW-0472">Membrane</keyword>
<keyword evidence="1" id="KW-1133">Transmembrane helix</keyword>
<dbReference type="AlphaFoldDB" id="Q6II90"/>
<accession>Q6II90</accession>
<evidence type="ECO:0000313" key="2">
    <source>
        <dbReference type="EMBL" id="DAA03376.1"/>
    </source>
</evidence>
<protein>
    <submittedName>
        <fullName evidence="2">HDC19402</fullName>
    </submittedName>
</protein>
<gene>
    <name evidence="2" type="ORF">HDC19402</name>
</gene>
<name>Q6II90_DROME</name>
<reference evidence="2" key="1">
    <citation type="journal article" date="2003" name="Genome Biol.">
        <title>An integrated gene annotation and transcriptional profiling approach towards the full gene content of the Drosophila genome.</title>
        <authorList>
            <person name="Hild M."/>
            <person name="Beckmann B."/>
            <person name="Haas S.A."/>
            <person name="Koch B."/>
            <person name="Solovyev V."/>
            <person name="Busold C."/>
            <person name="Fellenberg K."/>
            <person name="Boutros M."/>
            <person name="Vingron M."/>
            <person name="Sauer F."/>
            <person name="Hoheisel J.D."/>
            <person name="Paro R."/>
        </authorList>
    </citation>
    <scope>NUCLEOTIDE SEQUENCE</scope>
</reference>
<dbReference type="EMBL" id="BK003176">
    <property type="protein sequence ID" value="DAA03376.1"/>
    <property type="molecule type" value="Genomic_DNA"/>
</dbReference>
<sequence length="84" mass="9268">MFGEMASVCRVDRQAIGSELRSSLSPVRAILIISVTIILIIIIIINIIIIIVHTLLVLMLHRRVSSVHINDKSSANVSQSLKSH</sequence>
<evidence type="ECO:0000256" key="1">
    <source>
        <dbReference type="SAM" id="Phobius"/>
    </source>
</evidence>